<gene>
    <name evidence="1" type="ORF">N0V91_002951</name>
</gene>
<dbReference type="OrthoDB" id="3693282at2759"/>
<protein>
    <submittedName>
        <fullName evidence="1">Uncharacterized protein</fullName>
    </submittedName>
</protein>
<name>A0A9W8ZH73_9PLEO</name>
<dbReference type="Proteomes" id="UP001140510">
    <property type="component" value="Unassembled WGS sequence"/>
</dbReference>
<dbReference type="EMBL" id="JAPEVA010000014">
    <property type="protein sequence ID" value="KAJ4408696.1"/>
    <property type="molecule type" value="Genomic_DNA"/>
</dbReference>
<dbReference type="AlphaFoldDB" id="A0A9W8ZH73"/>
<proteinExistence type="predicted"/>
<sequence length="146" mass="16682">MSNICAAAALHAGWNMKTRELPASEEYEDRFGDDDHHRVQKNNAYKWTNAINQDLRQAQQPIVVAAGWDGFSCNTTRITEWLPVTPTFWWIIRIPTLKYDADESLLNKREDVWWADFRSEDISLALASPAAADDCMKHGIDTDPES</sequence>
<comment type="caution">
    <text evidence="1">The sequence shown here is derived from an EMBL/GenBank/DDBJ whole genome shotgun (WGS) entry which is preliminary data.</text>
</comment>
<evidence type="ECO:0000313" key="2">
    <source>
        <dbReference type="Proteomes" id="UP001140510"/>
    </source>
</evidence>
<evidence type="ECO:0000313" key="1">
    <source>
        <dbReference type="EMBL" id="KAJ4408696.1"/>
    </source>
</evidence>
<reference evidence="1" key="1">
    <citation type="submission" date="2022-10" db="EMBL/GenBank/DDBJ databases">
        <title>Tapping the CABI collections for fungal endophytes: first genome assemblies for Collariella, Neodidymelliopsis, Ascochyta clinopodiicola, Didymella pomorum, Didymosphaeria variabile, Neocosmospora piperis and Neocucurbitaria cava.</title>
        <authorList>
            <person name="Hill R."/>
        </authorList>
    </citation>
    <scope>NUCLEOTIDE SEQUENCE</scope>
    <source>
        <strain evidence="1">IMI 355091</strain>
    </source>
</reference>
<accession>A0A9W8ZH73</accession>
<organism evidence="1 2">
    <name type="scientific">Didymella pomorum</name>
    <dbReference type="NCBI Taxonomy" id="749634"/>
    <lineage>
        <taxon>Eukaryota</taxon>
        <taxon>Fungi</taxon>
        <taxon>Dikarya</taxon>
        <taxon>Ascomycota</taxon>
        <taxon>Pezizomycotina</taxon>
        <taxon>Dothideomycetes</taxon>
        <taxon>Pleosporomycetidae</taxon>
        <taxon>Pleosporales</taxon>
        <taxon>Pleosporineae</taxon>
        <taxon>Didymellaceae</taxon>
        <taxon>Didymella</taxon>
    </lineage>
</organism>
<keyword evidence="2" id="KW-1185">Reference proteome</keyword>